<organism evidence="2 3">
    <name type="scientific">Batillaria attramentaria</name>
    <dbReference type="NCBI Taxonomy" id="370345"/>
    <lineage>
        <taxon>Eukaryota</taxon>
        <taxon>Metazoa</taxon>
        <taxon>Spiralia</taxon>
        <taxon>Lophotrochozoa</taxon>
        <taxon>Mollusca</taxon>
        <taxon>Gastropoda</taxon>
        <taxon>Caenogastropoda</taxon>
        <taxon>Sorbeoconcha</taxon>
        <taxon>Cerithioidea</taxon>
        <taxon>Batillariidae</taxon>
        <taxon>Batillaria</taxon>
    </lineage>
</organism>
<evidence type="ECO:0000256" key="1">
    <source>
        <dbReference type="SAM" id="MobiDB-lite"/>
    </source>
</evidence>
<evidence type="ECO:0000313" key="2">
    <source>
        <dbReference type="EMBL" id="KAK7475992.1"/>
    </source>
</evidence>
<gene>
    <name evidence="2" type="ORF">BaRGS_00032759</name>
</gene>
<dbReference type="EMBL" id="JACVVK020000388">
    <property type="protein sequence ID" value="KAK7475992.1"/>
    <property type="molecule type" value="Genomic_DNA"/>
</dbReference>
<protein>
    <submittedName>
        <fullName evidence="2">Uncharacterized protein</fullName>
    </submittedName>
</protein>
<feature type="compositionally biased region" description="Basic and acidic residues" evidence="1">
    <location>
        <begin position="39"/>
        <end position="66"/>
    </location>
</feature>
<feature type="compositionally biased region" description="Polar residues" evidence="1">
    <location>
        <begin position="1"/>
        <end position="23"/>
    </location>
</feature>
<reference evidence="2 3" key="1">
    <citation type="journal article" date="2023" name="Sci. Data">
        <title>Genome assembly of the Korean intertidal mud-creeper Batillaria attramentaria.</title>
        <authorList>
            <person name="Patra A.K."/>
            <person name="Ho P.T."/>
            <person name="Jun S."/>
            <person name="Lee S.J."/>
            <person name="Kim Y."/>
            <person name="Won Y.J."/>
        </authorList>
    </citation>
    <scope>NUCLEOTIDE SEQUENCE [LARGE SCALE GENOMIC DNA]</scope>
    <source>
        <strain evidence="2">Wonlab-2016</strain>
    </source>
</reference>
<comment type="caution">
    <text evidence="2">The sequence shown here is derived from an EMBL/GenBank/DDBJ whole genome shotgun (WGS) entry which is preliminary data.</text>
</comment>
<evidence type="ECO:0000313" key="3">
    <source>
        <dbReference type="Proteomes" id="UP001519460"/>
    </source>
</evidence>
<dbReference type="Proteomes" id="UP001519460">
    <property type="component" value="Unassembled WGS sequence"/>
</dbReference>
<sequence>MKTVPTRSQFSLQTRTGSHSASHCVQRGRLRGKVTASPGRREWRRSEGCRSKGTDRMTEQRRADTSRPDCLFSEHTYLKDPRPKWNVTCVTVSGLLHLKCLSS</sequence>
<name>A0ABD0JM21_9CAEN</name>
<dbReference type="AlphaFoldDB" id="A0ABD0JM21"/>
<feature type="region of interest" description="Disordered" evidence="1">
    <location>
        <begin position="1"/>
        <end position="66"/>
    </location>
</feature>
<keyword evidence="3" id="KW-1185">Reference proteome</keyword>
<proteinExistence type="predicted"/>
<accession>A0ABD0JM21</accession>